<accession>A0AAW0BGQ0</accession>
<dbReference type="Gene3D" id="3.50.30.30">
    <property type="match status" value="1"/>
</dbReference>
<name>A0AAW0BGQ0_9AGAR</name>
<comment type="caution">
    <text evidence="2">The sequence shown here is derived from an EMBL/GenBank/DDBJ whole genome shotgun (WGS) entry which is preliminary data.</text>
</comment>
<dbReference type="AlphaFoldDB" id="A0AAW0BGQ0"/>
<feature type="signal peptide" evidence="1">
    <location>
        <begin position="1"/>
        <end position="22"/>
    </location>
</feature>
<evidence type="ECO:0000256" key="1">
    <source>
        <dbReference type="SAM" id="SignalP"/>
    </source>
</evidence>
<feature type="chain" id="PRO_5043945453" evidence="1">
    <location>
        <begin position="23"/>
        <end position="512"/>
    </location>
</feature>
<organism evidence="2 3">
    <name type="scientific">Favolaschia claudopus</name>
    <dbReference type="NCBI Taxonomy" id="2862362"/>
    <lineage>
        <taxon>Eukaryota</taxon>
        <taxon>Fungi</taxon>
        <taxon>Dikarya</taxon>
        <taxon>Basidiomycota</taxon>
        <taxon>Agaricomycotina</taxon>
        <taxon>Agaricomycetes</taxon>
        <taxon>Agaricomycetidae</taxon>
        <taxon>Agaricales</taxon>
        <taxon>Marasmiineae</taxon>
        <taxon>Mycenaceae</taxon>
        <taxon>Favolaschia</taxon>
    </lineage>
</organism>
<reference evidence="2 3" key="1">
    <citation type="journal article" date="2024" name="J Genomics">
        <title>Draft genome sequencing and assembly of Favolaschia claudopus CIRM-BRFM 2984 isolated from oak limbs.</title>
        <authorList>
            <person name="Navarro D."/>
            <person name="Drula E."/>
            <person name="Chaduli D."/>
            <person name="Cazenave R."/>
            <person name="Ahrendt S."/>
            <person name="Wang J."/>
            <person name="Lipzen A."/>
            <person name="Daum C."/>
            <person name="Barry K."/>
            <person name="Grigoriev I.V."/>
            <person name="Favel A."/>
            <person name="Rosso M.N."/>
            <person name="Martin F."/>
        </authorList>
    </citation>
    <scope>NUCLEOTIDE SEQUENCE [LARGE SCALE GENOMIC DNA]</scope>
    <source>
        <strain evidence="2 3">CIRM-BRFM 2984</strain>
    </source>
</reference>
<dbReference type="GO" id="GO:0003746">
    <property type="term" value="F:translation elongation factor activity"/>
    <property type="evidence" value="ECO:0007669"/>
    <property type="project" value="UniProtKB-KW"/>
</dbReference>
<dbReference type="Gene3D" id="3.40.630.10">
    <property type="entry name" value="Zn peptidases"/>
    <property type="match status" value="1"/>
</dbReference>
<dbReference type="EMBL" id="JAWWNJ010000034">
    <property type="protein sequence ID" value="KAK7025157.1"/>
    <property type="molecule type" value="Genomic_DNA"/>
</dbReference>
<gene>
    <name evidence="2" type="ORF">R3P38DRAFT_1061974</name>
</gene>
<dbReference type="SUPFAM" id="SSF53187">
    <property type="entry name" value="Zn-dependent exopeptidases"/>
    <property type="match status" value="1"/>
</dbReference>
<sequence length="512" mass="55201">MQFSLRAAFVAASLAAAGNVFALSSSPALDQHAEQLLHDRLFQTNLRGPRWTGNENQNTLTSVVASSMEIAGLNVETLNYTFFRWDPRWWSLSLKLKNGTTMGLPTTGYWPYSGDSGLRGVTGAVHDAGSFALFPNQTANPDSLDWTGLPSGENNIVFFDNPSPTRNYSEPGYGLLGSSVAASAIPELGNLTNPHWQSTKILNWTAIRELGVAGVVTSWVHTSDENGALQFLPSYGAPGNGSLFNVPALFVGNSTGETIRGLVRSGEVESATVVLDAPSSWATSSTVIGHLAGKKGSSESILVYTHTDGPSIIEENGPILLLAMAEYFAAHPININIDFVLTTGHMSGQHLNESRWMDERPALMQNAKAAIVCEHFGAMEWKDNFSTGKPVYEATGKHEPMWTMVNSSSASNELHQLYLDAFEGTPDTLRMAMVSPQVVNGAQSNWYGAGGSRTLGYSNIPTIGIIPQPDYLWAAMPDGGWSKLDVQMAITQINVILKLIDSLDQKFVAGSL</sequence>
<proteinExistence type="predicted"/>
<keyword evidence="2" id="KW-0648">Protein biosynthesis</keyword>
<dbReference type="Proteomes" id="UP001362999">
    <property type="component" value="Unassembled WGS sequence"/>
</dbReference>
<evidence type="ECO:0000313" key="2">
    <source>
        <dbReference type="EMBL" id="KAK7025157.1"/>
    </source>
</evidence>
<keyword evidence="2" id="KW-0251">Elongation factor</keyword>
<evidence type="ECO:0000313" key="3">
    <source>
        <dbReference type="Proteomes" id="UP001362999"/>
    </source>
</evidence>
<keyword evidence="3" id="KW-1185">Reference proteome</keyword>
<protein>
    <submittedName>
        <fullName evidence="2">Elongation factor 2</fullName>
    </submittedName>
</protein>
<keyword evidence="1" id="KW-0732">Signal</keyword>